<organism evidence="3 4">
    <name type="scientific">Flavobacterium gawalongense</name>
    <dbReference type="NCBI Taxonomy" id="2594432"/>
    <lineage>
        <taxon>Bacteria</taxon>
        <taxon>Pseudomonadati</taxon>
        <taxon>Bacteroidota</taxon>
        <taxon>Flavobacteriia</taxon>
        <taxon>Flavobacteriales</taxon>
        <taxon>Flavobacteriaceae</taxon>
        <taxon>Flavobacterium</taxon>
    </lineage>
</organism>
<comment type="caution">
    <text evidence="3">The sequence shown here is derived from an EMBL/GenBank/DDBJ whole genome shotgun (WGS) entry which is preliminary data.</text>
</comment>
<feature type="domain" description="Endonuclease GajA/Old nuclease/RecF-like AAA" evidence="1">
    <location>
        <begin position="4"/>
        <end position="331"/>
    </location>
</feature>
<dbReference type="Proteomes" id="UP000318528">
    <property type="component" value="Unassembled WGS sequence"/>
</dbReference>
<dbReference type="InterPro" id="IPR041685">
    <property type="entry name" value="AAA_GajA/Old/RecF-like"/>
</dbReference>
<dbReference type="CDD" id="cd01026">
    <property type="entry name" value="TOPRIM_OLD"/>
    <property type="match status" value="1"/>
</dbReference>
<gene>
    <name evidence="3" type="ORF">FNW12_01835</name>
</gene>
<sequence length="540" mass="61737">MATIKKIRIENFKCFDKFELSLNKGINIIVGNNEAGKSTILEAIHVCLTGILNGRYLKNELSQYLFNKVVEKQYLDSLKTHNKLLPPKIEIELFLEGDGLENLMGDGNSEHNSNVSLLFKIEFDDSFQPEYDELIRDKKLSSIPIEYYKIEWRTSARENVTSRSIPIKSALIDSSSTKFQNGSDVYISRIIRDDLEEKEKVAISQAYREMRDGFIGRDTIKAINEKIENKSKISKKKIHICVDLSTKNAWETTLMTYIDDIPFHYIGKGEQCIIKTKLALGHSKASESNVILLEEPENHLSHTKLNEFVGSLIDEIAEKQIIISTHSSFIANKLGLNNLILINDKKSLKFNDLLEGTQDFFKKLPGYNTLRLILCEKALLVEGPSDELIVQRAFMDENSRKLPIENGIDVISVGLTFKRFLEIASKIDKKVAVVTDNDGDFDSKISKKYEDYTGLTKIKICADNRNVLHTLEPQVVDANKDNLEEFSKIVCVDFQKYNTEETIGNYLKDNKTEWALNVFESKEKIGYPKYIKEAITWINE</sequence>
<evidence type="ECO:0000313" key="4">
    <source>
        <dbReference type="Proteomes" id="UP000318528"/>
    </source>
</evidence>
<feature type="domain" description="OLD protein-like TOPRIM" evidence="2">
    <location>
        <begin position="375"/>
        <end position="438"/>
    </location>
</feature>
<accession>A0ABY3CPU7</accession>
<dbReference type="SUPFAM" id="SSF52540">
    <property type="entry name" value="P-loop containing nucleoside triphosphate hydrolases"/>
    <property type="match status" value="1"/>
</dbReference>
<dbReference type="PANTHER" id="PTHR43581:SF4">
    <property type="entry name" value="ATP_GTP PHOSPHATASE"/>
    <property type="match status" value="1"/>
</dbReference>
<reference evidence="3 4" key="1">
    <citation type="submission" date="2019-07" db="EMBL/GenBank/DDBJ databases">
        <title>Novel species of Flavobacterium.</title>
        <authorList>
            <person name="Liu Q."/>
            <person name="Xin Y.-H."/>
        </authorList>
    </citation>
    <scope>NUCLEOTIDE SEQUENCE [LARGE SCALE GENOMIC DNA]</scope>
    <source>
        <strain evidence="3 4">GSP39</strain>
    </source>
</reference>
<evidence type="ECO:0000259" key="2">
    <source>
        <dbReference type="Pfam" id="PF20469"/>
    </source>
</evidence>
<dbReference type="Pfam" id="PF13175">
    <property type="entry name" value="AAA_15"/>
    <property type="match status" value="1"/>
</dbReference>
<dbReference type="EMBL" id="VJZN01000002">
    <property type="protein sequence ID" value="TRX09880.1"/>
    <property type="molecule type" value="Genomic_DNA"/>
</dbReference>
<dbReference type="InterPro" id="IPR034139">
    <property type="entry name" value="TOPRIM_OLD"/>
</dbReference>
<protein>
    <submittedName>
        <fullName evidence="3">AAA family ATPase</fullName>
    </submittedName>
</protein>
<dbReference type="PANTHER" id="PTHR43581">
    <property type="entry name" value="ATP/GTP PHOSPHATASE"/>
    <property type="match status" value="1"/>
</dbReference>
<evidence type="ECO:0000259" key="1">
    <source>
        <dbReference type="Pfam" id="PF13175"/>
    </source>
</evidence>
<dbReference type="InterPro" id="IPR027417">
    <property type="entry name" value="P-loop_NTPase"/>
</dbReference>
<keyword evidence="4" id="KW-1185">Reference proteome</keyword>
<name>A0ABY3CPU7_9FLAO</name>
<proteinExistence type="predicted"/>
<dbReference type="InterPro" id="IPR051396">
    <property type="entry name" value="Bact_Antivir_Def_Nuclease"/>
</dbReference>
<dbReference type="Pfam" id="PF20469">
    <property type="entry name" value="OLD-like_TOPRIM"/>
    <property type="match status" value="1"/>
</dbReference>
<evidence type="ECO:0000313" key="3">
    <source>
        <dbReference type="EMBL" id="TRX09880.1"/>
    </source>
</evidence>
<dbReference type="Gene3D" id="3.40.50.300">
    <property type="entry name" value="P-loop containing nucleotide triphosphate hydrolases"/>
    <property type="match status" value="1"/>
</dbReference>
<dbReference type="RefSeq" id="WP_143386628.1">
    <property type="nucleotide sequence ID" value="NZ_VJZM01000006.1"/>
</dbReference>